<dbReference type="NCBIfam" id="TIGR01557">
    <property type="entry name" value="myb_SHAQKYF"/>
    <property type="match status" value="1"/>
</dbReference>
<evidence type="ECO:0000313" key="9">
    <source>
        <dbReference type="EMBL" id="KAJ8446606.1"/>
    </source>
</evidence>
<proteinExistence type="predicted"/>
<sequence length="581" mass="63992">MNFSPSSSSKTPNHDEQNRPILSTNNHPSNPTLYHNPNLNHNAPPNPNPNPSHDPSPSCSYINAAWSFAQDKEFERLLIESSEWDESTRWQRIAAQLGGGRTAAEVEEHYQKLVHDVELIESGIIPYPSYDDDDDSLWYVDDDAFTEDSGEEDGENFDKSTSSTPPSGGEQVGRETKKGAKWTDDEHRLFLIGLKKYRKGDWRSISRNLVTTRCPTQVASHAQKFFLRLEAPPKERKRYSIHDTTTVDSDSLADLFHRGLIDASNVDDDSLADLIHQGLVCPGSTSTAAQPSVDATVQPSHNMSPDLGGAGLQLDENTISNYMSMGLPHGANISLDHAGAGLQLDENTTSNYMSMGLPHGSNISPDPTEARLQSDPNTTSNYMSMGLPHGANFSTDHAGARLQLDPNTTSNYMSMGLPHGANFSTDHAEARLQLDPNTTSNYISMELQQHGTDTFPNHGWASVQPSPDISPNHAWASVQPSPDISPNHAWMSMQPPSLQLSPDISPPNHVLADQQNPSANTFQPTSYVSSNHIILDQQNPSSSSFQADSYISNEILEILQSDPTIDPSFHLPEHYDHYKQL</sequence>
<evidence type="ECO:0000259" key="8">
    <source>
        <dbReference type="PROSITE" id="PS51294"/>
    </source>
</evidence>
<keyword evidence="5" id="KW-0539">Nucleus</keyword>
<evidence type="ECO:0000256" key="5">
    <source>
        <dbReference type="ARBA" id="ARBA00023242"/>
    </source>
</evidence>
<dbReference type="InterPro" id="IPR017930">
    <property type="entry name" value="Myb_dom"/>
</dbReference>
<gene>
    <name evidence="9" type="ORF">Cgig2_019759</name>
</gene>
<dbReference type="InterPro" id="IPR001005">
    <property type="entry name" value="SANT/Myb"/>
</dbReference>
<keyword evidence="10" id="KW-1185">Reference proteome</keyword>
<dbReference type="SMART" id="SM00717">
    <property type="entry name" value="SANT"/>
    <property type="match status" value="2"/>
</dbReference>
<reference evidence="9" key="1">
    <citation type="submission" date="2022-04" db="EMBL/GenBank/DDBJ databases">
        <title>Carnegiea gigantea Genome sequencing and assembly v2.</title>
        <authorList>
            <person name="Copetti D."/>
            <person name="Sanderson M.J."/>
            <person name="Burquez A."/>
            <person name="Wojciechowski M.F."/>
        </authorList>
    </citation>
    <scope>NUCLEOTIDE SEQUENCE</scope>
    <source>
        <strain evidence="9">SGP5-SGP5p</strain>
        <tissue evidence="9">Aerial part</tissue>
    </source>
</reference>
<dbReference type="AlphaFoldDB" id="A0A9Q1KLE6"/>
<dbReference type="FunFam" id="1.10.10.60:FF:000009">
    <property type="entry name" value="transcription factor MYB1R1"/>
    <property type="match status" value="1"/>
</dbReference>
<dbReference type="PROSITE" id="PS51294">
    <property type="entry name" value="HTH_MYB"/>
    <property type="match status" value="1"/>
</dbReference>
<keyword evidence="4" id="KW-0804">Transcription</keyword>
<feature type="region of interest" description="Disordered" evidence="6">
    <location>
        <begin position="147"/>
        <end position="179"/>
    </location>
</feature>
<organism evidence="9 10">
    <name type="scientific">Carnegiea gigantea</name>
    <dbReference type="NCBI Taxonomy" id="171969"/>
    <lineage>
        <taxon>Eukaryota</taxon>
        <taxon>Viridiplantae</taxon>
        <taxon>Streptophyta</taxon>
        <taxon>Embryophyta</taxon>
        <taxon>Tracheophyta</taxon>
        <taxon>Spermatophyta</taxon>
        <taxon>Magnoliopsida</taxon>
        <taxon>eudicotyledons</taxon>
        <taxon>Gunneridae</taxon>
        <taxon>Pentapetalae</taxon>
        <taxon>Caryophyllales</taxon>
        <taxon>Cactineae</taxon>
        <taxon>Cactaceae</taxon>
        <taxon>Cactoideae</taxon>
        <taxon>Echinocereeae</taxon>
        <taxon>Carnegiea</taxon>
    </lineage>
</organism>
<dbReference type="GO" id="GO:0003677">
    <property type="term" value="F:DNA binding"/>
    <property type="evidence" value="ECO:0007669"/>
    <property type="project" value="UniProtKB-KW"/>
</dbReference>
<dbReference type="InterPro" id="IPR009057">
    <property type="entry name" value="Homeodomain-like_sf"/>
</dbReference>
<feature type="compositionally biased region" description="Pro residues" evidence="6">
    <location>
        <begin position="44"/>
        <end position="54"/>
    </location>
</feature>
<evidence type="ECO:0000256" key="2">
    <source>
        <dbReference type="ARBA" id="ARBA00023015"/>
    </source>
</evidence>
<comment type="subcellular location">
    <subcellularLocation>
        <location evidence="1">Nucleus</location>
    </subcellularLocation>
</comment>
<protein>
    <submittedName>
        <fullName evidence="9">Uncharacterized protein</fullName>
    </submittedName>
</protein>
<dbReference type="Proteomes" id="UP001153076">
    <property type="component" value="Unassembled WGS sequence"/>
</dbReference>
<dbReference type="CDD" id="cd00167">
    <property type="entry name" value="SANT"/>
    <property type="match status" value="2"/>
</dbReference>
<dbReference type="Gene3D" id="1.10.10.60">
    <property type="entry name" value="Homeodomain-like"/>
    <property type="match status" value="2"/>
</dbReference>
<feature type="domain" description="HTH myb-type" evidence="8">
    <location>
        <begin position="174"/>
        <end position="230"/>
    </location>
</feature>
<evidence type="ECO:0000256" key="1">
    <source>
        <dbReference type="ARBA" id="ARBA00004123"/>
    </source>
</evidence>
<dbReference type="SUPFAM" id="SSF46689">
    <property type="entry name" value="Homeodomain-like"/>
    <property type="match status" value="2"/>
</dbReference>
<dbReference type="OrthoDB" id="118550at2759"/>
<feature type="compositionally biased region" description="Polar residues" evidence="6">
    <location>
        <begin position="20"/>
        <end position="33"/>
    </location>
</feature>
<dbReference type="Pfam" id="PF00249">
    <property type="entry name" value="Myb_DNA-binding"/>
    <property type="match status" value="1"/>
</dbReference>
<evidence type="ECO:0000313" key="10">
    <source>
        <dbReference type="Proteomes" id="UP001153076"/>
    </source>
</evidence>
<feature type="region of interest" description="Disordered" evidence="6">
    <location>
        <begin position="1"/>
        <end position="58"/>
    </location>
</feature>
<feature type="domain" description="Myb-like" evidence="7">
    <location>
        <begin position="66"/>
        <end position="114"/>
    </location>
</feature>
<keyword evidence="2" id="KW-0805">Transcription regulation</keyword>
<evidence type="ECO:0000256" key="6">
    <source>
        <dbReference type="SAM" id="MobiDB-lite"/>
    </source>
</evidence>
<evidence type="ECO:0000256" key="4">
    <source>
        <dbReference type="ARBA" id="ARBA00023163"/>
    </source>
</evidence>
<dbReference type="EMBL" id="JAKOGI010000052">
    <property type="protein sequence ID" value="KAJ8446606.1"/>
    <property type="molecule type" value="Genomic_DNA"/>
</dbReference>
<keyword evidence="3" id="KW-0238">DNA-binding</keyword>
<comment type="caution">
    <text evidence="9">The sequence shown here is derived from an EMBL/GenBank/DDBJ whole genome shotgun (WGS) entry which is preliminary data.</text>
</comment>
<dbReference type="PANTHER" id="PTHR44042:SF67">
    <property type="entry name" value="MYB-LIKE PROTEIN I"/>
    <property type="match status" value="1"/>
</dbReference>
<evidence type="ECO:0000256" key="3">
    <source>
        <dbReference type="ARBA" id="ARBA00023125"/>
    </source>
</evidence>
<dbReference type="InterPro" id="IPR006447">
    <property type="entry name" value="Myb_dom_plants"/>
</dbReference>
<dbReference type="PANTHER" id="PTHR44042">
    <property type="entry name" value="DUPLICATED HOMEODOMAIN-LIKE SUPERFAMILY PROTEIN-RELATED"/>
    <property type="match status" value="1"/>
</dbReference>
<dbReference type="GO" id="GO:0005634">
    <property type="term" value="C:nucleus"/>
    <property type="evidence" value="ECO:0007669"/>
    <property type="project" value="UniProtKB-SubCell"/>
</dbReference>
<accession>A0A9Q1KLE6</accession>
<feature type="region of interest" description="Disordered" evidence="6">
    <location>
        <begin position="459"/>
        <end position="504"/>
    </location>
</feature>
<feature type="domain" description="Myb-like" evidence="7">
    <location>
        <begin position="174"/>
        <end position="226"/>
    </location>
</feature>
<evidence type="ECO:0000259" key="7">
    <source>
        <dbReference type="PROSITE" id="PS50090"/>
    </source>
</evidence>
<name>A0A9Q1KLE6_9CARY</name>
<feature type="compositionally biased region" description="Polar residues" evidence="6">
    <location>
        <begin position="1"/>
        <end position="11"/>
    </location>
</feature>
<dbReference type="PROSITE" id="PS50090">
    <property type="entry name" value="MYB_LIKE"/>
    <property type="match status" value="2"/>
</dbReference>